<protein>
    <submittedName>
        <fullName evidence="4">NAD(P)-binding protein</fullName>
    </submittedName>
</protein>
<comment type="similarity">
    <text evidence="2">Belongs to the NAD(P)-dependent epimerase/dehydratase family. Dihydroflavonol-4-reductase subfamily.</text>
</comment>
<dbReference type="InterPro" id="IPR036291">
    <property type="entry name" value="NAD(P)-bd_dom_sf"/>
</dbReference>
<feature type="domain" description="NAD-dependent epimerase/dehydratase" evidence="3">
    <location>
        <begin position="6"/>
        <end position="224"/>
    </location>
</feature>
<dbReference type="STRING" id="1328760.A0A165HW39"/>
<dbReference type="Pfam" id="PF01370">
    <property type="entry name" value="Epimerase"/>
    <property type="match status" value="1"/>
</dbReference>
<dbReference type="InterPro" id="IPR050425">
    <property type="entry name" value="NAD(P)_dehydrat-like"/>
</dbReference>
<gene>
    <name evidence="4" type="ORF">L228DRAFT_236980</name>
</gene>
<keyword evidence="1" id="KW-0560">Oxidoreductase</keyword>
<dbReference type="OMA" id="FANTPFP"/>
<dbReference type="PANTHER" id="PTHR10366">
    <property type="entry name" value="NAD DEPENDENT EPIMERASE/DEHYDRATASE"/>
    <property type="match status" value="1"/>
</dbReference>
<evidence type="ECO:0000313" key="5">
    <source>
        <dbReference type="Proteomes" id="UP000076632"/>
    </source>
</evidence>
<sequence length="342" mass="36815">MAGDLVLLTGGTGMIGFRTLVFVLQKGFRVRCAVRNQAGFERIKSLPSISNYVDRLEPVIVPDITAKGAYDEAVQGVKYILHIASPLASPNFTDFENEVIIPAIKGTVGILESAVKPAAKGIKRVVIVSSIVALVPPQAMFGPDPKTYTEADRAPEPQGGYENGMAAYIASKAFALQATEAFVKEKQPEFDVVNICPSYVLGRDETVTDAKQITKGTNGFAVGQLLGSPAPYSVPSASVHLDDVATLLVESLNPRIPGNQCYLATSQAIEGTTWAAAFDIVKRYYPKQVSEGILKVDGKSTSTNPIRFDPSHTEKTFGITFKGYVDQITSIVDHYLVLLGKE</sequence>
<dbReference type="SUPFAM" id="SSF51735">
    <property type="entry name" value="NAD(P)-binding Rossmann-fold domains"/>
    <property type="match status" value="1"/>
</dbReference>
<dbReference type="OrthoDB" id="2735536at2759"/>
<accession>A0A165HW39</accession>
<name>A0A165HW39_XYLHT</name>
<evidence type="ECO:0000256" key="2">
    <source>
        <dbReference type="ARBA" id="ARBA00023445"/>
    </source>
</evidence>
<proteinExistence type="inferred from homology"/>
<dbReference type="InParanoid" id="A0A165HW39"/>
<evidence type="ECO:0000313" key="4">
    <source>
        <dbReference type="EMBL" id="KZF24005.1"/>
    </source>
</evidence>
<dbReference type="GO" id="GO:0016616">
    <property type="term" value="F:oxidoreductase activity, acting on the CH-OH group of donors, NAD or NADP as acceptor"/>
    <property type="evidence" value="ECO:0007669"/>
    <property type="project" value="TreeGrafter"/>
</dbReference>
<dbReference type="Gene3D" id="3.40.50.720">
    <property type="entry name" value="NAD(P)-binding Rossmann-like Domain"/>
    <property type="match status" value="1"/>
</dbReference>
<dbReference type="GeneID" id="28896023"/>
<dbReference type="AlphaFoldDB" id="A0A165HW39"/>
<dbReference type="EMBL" id="KV407456">
    <property type="protein sequence ID" value="KZF24005.1"/>
    <property type="molecule type" value="Genomic_DNA"/>
</dbReference>
<dbReference type="RefSeq" id="XP_018189560.1">
    <property type="nucleotide sequence ID" value="XM_018330886.1"/>
</dbReference>
<reference evidence="4 5" key="1">
    <citation type="journal article" date="2016" name="Fungal Biol.">
        <title>The genome of Xylona heveae provides a window into fungal endophytism.</title>
        <authorList>
            <person name="Gazis R."/>
            <person name="Kuo A."/>
            <person name="Riley R."/>
            <person name="LaButti K."/>
            <person name="Lipzen A."/>
            <person name="Lin J."/>
            <person name="Amirebrahimi M."/>
            <person name="Hesse C.N."/>
            <person name="Spatafora J.W."/>
            <person name="Henrissat B."/>
            <person name="Hainaut M."/>
            <person name="Grigoriev I.V."/>
            <person name="Hibbett D.S."/>
        </authorList>
    </citation>
    <scope>NUCLEOTIDE SEQUENCE [LARGE SCALE GENOMIC DNA]</scope>
    <source>
        <strain evidence="4 5">TC161</strain>
    </source>
</reference>
<evidence type="ECO:0000259" key="3">
    <source>
        <dbReference type="Pfam" id="PF01370"/>
    </source>
</evidence>
<evidence type="ECO:0000256" key="1">
    <source>
        <dbReference type="ARBA" id="ARBA00023002"/>
    </source>
</evidence>
<dbReference type="InterPro" id="IPR001509">
    <property type="entry name" value="Epimerase_deHydtase"/>
</dbReference>
<keyword evidence="5" id="KW-1185">Reference proteome</keyword>
<dbReference type="Proteomes" id="UP000076632">
    <property type="component" value="Unassembled WGS sequence"/>
</dbReference>
<dbReference type="PANTHER" id="PTHR10366:SF564">
    <property type="entry name" value="STEROL-4-ALPHA-CARBOXYLATE 3-DEHYDROGENASE, DECARBOXYLATING"/>
    <property type="match status" value="1"/>
</dbReference>
<organism evidence="4 5">
    <name type="scientific">Xylona heveae (strain CBS 132557 / TC161)</name>
    <dbReference type="NCBI Taxonomy" id="1328760"/>
    <lineage>
        <taxon>Eukaryota</taxon>
        <taxon>Fungi</taxon>
        <taxon>Dikarya</taxon>
        <taxon>Ascomycota</taxon>
        <taxon>Pezizomycotina</taxon>
        <taxon>Xylonomycetes</taxon>
        <taxon>Xylonales</taxon>
        <taxon>Xylonaceae</taxon>
        <taxon>Xylona</taxon>
    </lineage>
</organism>